<dbReference type="OrthoDB" id="2472181at2"/>
<dbReference type="Pfam" id="PF00975">
    <property type="entry name" value="Thioesterase"/>
    <property type="match status" value="1"/>
</dbReference>
<dbReference type="Proteomes" id="UP000198937">
    <property type="component" value="Unassembled WGS sequence"/>
</dbReference>
<dbReference type="SMART" id="SM00824">
    <property type="entry name" value="PKS_TE"/>
    <property type="match status" value="1"/>
</dbReference>
<dbReference type="RefSeq" id="WP_091438276.1">
    <property type="nucleotide sequence ID" value="NZ_BMMJ01000005.1"/>
</dbReference>
<dbReference type="InterPro" id="IPR029058">
    <property type="entry name" value="AB_hydrolase_fold"/>
</dbReference>
<protein>
    <submittedName>
        <fullName evidence="2">Thioesterase domain-containing protein</fullName>
    </submittedName>
</protein>
<dbReference type="InterPro" id="IPR001031">
    <property type="entry name" value="Thioesterase"/>
</dbReference>
<evidence type="ECO:0000313" key="3">
    <source>
        <dbReference type="Proteomes" id="UP000198937"/>
    </source>
</evidence>
<dbReference type="EMBL" id="FMIA01000002">
    <property type="protein sequence ID" value="SCL56060.1"/>
    <property type="molecule type" value="Genomic_DNA"/>
</dbReference>
<dbReference type="SUPFAM" id="SSF53474">
    <property type="entry name" value="alpha/beta-Hydrolases"/>
    <property type="match status" value="1"/>
</dbReference>
<sequence length="269" mass="28049">MTTSLDLDRIVPLATGGSGTPLFCVHPGSGSAYPYQPLAGILGDDRPVYGIEAPGFDDDREPVTSLPALCAEYADTLRAFRPAGDFLLLGWSLGGVIALDLAKRLTAAGARVPRVVLVDVSVPHLAALPDEREIAERFLHDLLAAGGTPPPSLDGVLTGLPADADAAAVFTAAVRAGVVPPDLDEELLTGRYAVFHAHVEASYGYQVTGAYHGPVVHLVAADSDGPHLRWAPTVTDLTEHLVPGTHHSIWAGDGLRRLAGLVRSALAGT</sequence>
<dbReference type="InterPro" id="IPR020802">
    <property type="entry name" value="TesA-like"/>
</dbReference>
<name>A0A1C6UQ33_9ACTN</name>
<reference evidence="3" key="1">
    <citation type="submission" date="2016-06" db="EMBL/GenBank/DDBJ databases">
        <authorList>
            <person name="Varghese N."/>
            <person name="Submissions Spin"/>
        </authorList>
    </citation>
    <scope>NUCLEOTIDE SEQUENCE [LARGE SCALE GENOMIC DNA]</scope>
    <source>
        <strain evidence="3">DSM 45577</strain>
    </source>
</reference>
<feature type="domain" description="Thioesterase TesA-like" evidence="1">
    <location>
        <begin position="23"/>
        <end position="266"/>
    </location>
</feature>
<dbReference type="STRING" id="683228.GA0070617_3132"/>
<dbReference type="Gene3D" id="3.40.50.1820">
    <property type="entry name" value="alpha/beta hydrolase"/>
    <property type="match status" value="1"/>
</dbReference>
<organism evidence="2 3">
    <name type="scientific">Micromonospora yangpuensis</name>
    <dbReference type="NCBI Taxonomy" id="683228"/>
    <lineage>
        <taxon>Bacteria</taxon>
        <taxon>Bacillati</taxon>
        <taxon>Actinomycetota</taxon>
        <taxon>Actinomycetes</taxon>
        <taxon>Micromonosporales</taxon>
        <taxon>Micromonosporaceae</taxon>
        <taxon>Micromonospora</taxon>
    </lineage>
</organism>
<proteinExistence type="predicted"/>
<evidence type="ECO:0000259" key="1">
    <source>
        <dbReference type="SMART" id="SM00824"/>
    </source>
</evidence>
<evidence type="ECO:0000313" key="2">
    <source>
        <dbReference type="EMBL" id="SCL56060.1"/>
    </source>
</evidence>
<gene>
    <name evidence="2" type="ORF">GA0070617_3132</name>
</gene>
<dbReference type="AlphaFoldDB" id="A0A1C6UQ33"/>
<keyword evidence="3" id="KW-1185">Reference proteome</keyword>
<accession>A0A1C6UQ33</accession>